<comment type="caution">
    <text evidence="13">The sequence shown here is derived from an EMBL/GenBank/DDBJ whole genome shotgun (WGS) entry which is preliminary data.</text>
</comment>
<dbReference type="Gene3D" id="1.10.357.140">
    <property type="entry name" value="UbiA prenyltransferase"/>
    <property type="match status" value="1"/>
</dbReference>
<dbReference type="Pfam" id="PF01040">
    <property type="entry name" value="UbiA"/>
    <property type="match status" value="1"/>
</dbReference>
<evidence type="ECO:0000256" key="12">
    <source>
        <dbReference type="SAM" id="Phobius"/>
    </source>
</evidence>
<evidence type="ECO:0000313" key="16">
    <source>
        <dbReference type="Proteomes" id="UP000738402"/>
    </source>
</evidence>
<proteinExistence type="inferred from homology"/>
<comment type="function">
    <text evidence="11">Converts protoheme IX and farnesyl diphosphate to heme O.</text>
</comment>
<name>A0AAN6HYW3_9ASCO</name>
<dbReference type="EC" id="2.5.1.-" evidence="11"/>
<dbReference type="NCBIfam" id="TIGR01473">
    <property type="entry name" value="cyoE_ctaB"/>
    <property type="match status" value="1"/>
</dbReference>
<keyword evidence="6 12" id="KW-1133">Transmembrane helix</keyword>
<accession>A0AAN6HYW3</accession>
<feature type="transmembrane region" description="Helical" evidence="12">
    <location>
        <begin position="280"/>
        <end position="300"/>
    </location>
</feature>
<keyword evidence="9 11" id="KW-0472">Membrane</keyword>
<evidence type="ECO:0000256" key="5">
    <source>
        <dbReference type="ARBA" id="ARBA00022946"/>
    </source>
</evidence>
<dbReference type="PANTHER" id="PTHR43448">
    <property type="entry name" value="PROTOHEME IX FARNESYLTRANSFERASE, MITOCHONDRIAL"/>
    <property type="match status" value="1"/>
</dbReference>
<keyword evidence="5" id="KW-0809">Transit peptide</keyword>
<dbReference type="CDD" id="cd13957">
    <property type="entry name" value="PT_UbiA_Cox10"/>
    <property type="match status" value="1"/>
</dbReference>
<keyword evidence="3 11" id="KW-0808">Transferase</keyword>
<evidence type="ECO:0000256" key="3">
    <source>
        <dbReference type="ARBA" id="ARBA00022679"/>
    </source>
</evidence>
<dbReference type="EMBL" id="JAHLUN010000005">
    <property type="protein sequence ID" value="KAG7766096.1"/>
    <property type="molecule type" value="Genomic_DNA"/>
</dbReference>
<feature type="transmembrane region" description="Helical" evidence="12">
    <location>
        <begin position="431"/>
        <end position="448"/>
    </location>
</feature>
<evidence type="ECO:0000256" key="9">
    <source>
        <dbReference type="ARBA" id="ARBA00023136"/>
    </source>
</evidence>
<dbReference type="InterPro" id="IPR030470">
    <property type="entry name" value="UbiA_prenylTrfase_CS"/>
</dbReference>
<evidence type="ECO:0000256" key="1">
    <source>
        <dbReference type="ARBA" id="ARBA00004225"/>
    </source>
</evidence>
<dbReference type="AlphaFoldDB" id="A0AAN6HYW3"/>
<evidence type="ECO:0000256" key="10">
    <source>
        <dbReference type="ARBA" id="ARBA00030253"/>
    </source>
</evidence>
<organism evidence="13 16">
    <name type="scientific">Ogataea haglerorum</name>
    <dbReference type="NCBI Taxonomy" id="1937702"/>
    <lineage>
        <taxon>Eukaryota</taxon>
        <taxon>Fungi</taxon>
        <taxon>Dikarya</taxon>
        <taxon>Ascomycota</taxon>
        <taxon>Saccharomycotina</taxon>
        <taxon>Pichiomycetes</taxon>
        <taxon>Pichiales</taxon>
        <taxon>Pichiaceae</taxon>
        <taxon>Ogataea</taxon>
    </lineage>
</organism>
<evidence type="ECO:0000256" key="11">
    <source>
        <dbReference type="PIRNR" id="PIRNR001773"/>
    </source>
</evidence>
<protein>
    <recommendedName>
        <fullName evidence="2 11">Protoheme IX farnesyltransferase, mitochondrial</fullName>
        <ecNumber evidence="11">2.5.1.-</ecNumber>
    </recommendedName>
    <alternativeName>
        <fullName evidence="10 11">Heme O synthase</fullName>
    </alternativeName>
</protein>
<comment type="similarity">
    <text evidence="11">Belongs to the ubiA prenyltransferase family.</text>
</comment>
<dbReference type="Proteomes" id="UP000697297">
    <property type="component" value="Unassembled WGS sequence"/>
</dbReference>
<gene>
    <name evidence="13" type="ORF">KL933_004736</name>
    <name evidence="14" type="ORF">KL946_002276</name>
</gene>
<dbReference type="InterPro" id="IPR000537">
    <property type="entry name" value="UbiA_prenyltransferase"/>
</dbReference>
<keyword evidence="8 11" id="KW-0350">Heme biosynthesis</keyword>
<evidence type="ECO:0000313" key="14">
    <source>
        <dbReference type="EMBL" id="KAG7766096.1"/>
    </source>
</evidence>
<comment type="subcellular location">
    <subcellularLocation>
        <location evidence="1">Mitochondrion membrane</location>
        <topology evidence="1">Multi-pass membrane protein</topology>
    </subcellularLocation>
</comment>
<dbReference type="FunFam" id="1.10.357.140:FF:000004">
    <property type="entry name" value="Protoheme IX farnesyltransferase, mitochondrial"/>
    <property type="match status" value="1"/>
</dbReference>
<evidence type="ECO:0000256" key="8">
    <source>
        <dbReference type="ARBA" id="ARBA00023133"/>
    </source>
</evidence>
<dbReference type="GO" id="GO:0031966">
    <property type="term" value="C:mitochondrial membrane"/>
    <property type="evidence" value="ECO:0007669"/>
    <property type="project" value="UniProtKB-SubCell"/>
</dbReference>
<evidence type="ECO:0000313" key="15">
    <source>
        <dbReference type="Proteomes" id="UP000697297"/>
    </source>
</evidence>
<evidence type="ECO:0000256" key="4">
    <source>
        <dbReference type="ARBA" id="ARBA00022692"/>
    </source>
</evidence>
<dbReference type="GO" id="GO:0008495">
    <property type="term" value="F:protoheme IX farnesyltransferase activity"/>
    <property type="evidence" value="ECO:0007669"/>
    <property type="project" value="InterPro"/>
</dbReference>
<feature type="transmembrane region" description="Helical" evidence="12">
    <location>
        <begin position="355"/>
        <end position="372"/>
    </location>
</feature>
<feature type="transmembrane region" description="Helical" evidence="12">
    <location>
        <begin position="256"/>
        <end position="273"/>
    </location>
</feature>
<evidence type="ECO:0000256" key="7">
    <source>
        <dbReference type="ARBA" id="ARBA00023128"/>
    </source>
</evidence>
<dbReference type="PIRSF" id="PIRSF001773">
    <property type="entry name" value="COX10"/>
    <property type="match status" value="1"/>
</dbReference>
<keyword evidence="4 12" id="KW-0812">Transmembrane</keyword>
<dbReference type="PROSITE" id="PS00943">
    <property type="entry name" value="UBIA"/>
    <property type="match status" value="1"/>
</dbReference>
<sequence>MIWKSQISGIPLFSNTSVCWTTITVFQSTMKTPFTKISRRCYYYSNEQLNNVAINFDRNDVQCKTKRKLNLQFDPNYKLLNLPYTSKSISALASDDSTNVIKSVAKSALACHPRPDISHIPFEVKPKIEIAKKSSVLQRMLQDESPSLKQLCAPYLALTKPQLTFLIMLSSICSYALAPNSTSLSEFVCLTLGTLMASGSANAINMGREFEYDRLMIRTQARPVVNGSVTPNEAFAFASIIGLLGCTILYYGVNPVVAALGLTNIVLYSWIYTSLKRVSILNTWVGAVVGAIPPLMGWAACSSLSDPGAWCLALLLYAWQFPHFNSLSHNIRDEYKRAGYVMAAFENPKLNARVALRYSVLMFLICFGLCYYDVTDPLFMLDSSVLNGWMAYMSFRFWWQQRLNYSHKVQKSGGPSQKAIDLANFYAKKTFWSSIWQLPVVLVLAMLHKKGQWDRLFKGEERHLTA</sequence>
<keyword evidence="15" id="KW-1185">Reference proteome</keyword>
<dbReference type="InterPro" id="IPR044878">
    <property type="entry name" value="UbiA_sf"/>
</dbReference>
<evidence type="ECO:0000313" key="13">
    <source>
        <dbReference type="EMBL" id="KAG7724542.1"/>
    </source>
</evidence>
<dbReference type="Proteomes" id="UP000738402">
    <property type="component" value="Unassembled WGS sequence"/>
</dbReference>
<dbReference type="EMBL" id="JAHLUH010000016">
    <property type="protein sequence ID" value="KAG7724542.1"/>
    <property type="molecule type" value="Genomic_DNA"/>
</dbReference>
<keyword evidence="7 11" id="KW-0496">Mitochondrion</keyword>
<dbReference type="InterPro" id="IPR016315">
    <property type="entry name" value="Protohaem_IX_farnesylTrfase_mt"/>
</dbReference>
<dbReference type="GO" id="GO:0006784">
    <property type="term" value="P:heme A biosynthetic process"/>
    <property type="evidence" value="ECO:0007669"/>
    <property type="project" value="TreeGrafter"/>
</dbReference>
<reference evidence="13 15" key="1">
    <citation type="journal article" date="2021" name="G3 (Bethesda)">
        <title>Genomic diversity, chromosomal rearrangements, and interspecies hybridization in the ogataea polymorpha species complex.</title>
        <authorList>
            <person name="Hanson S.J."/>
            <person name="Cinneide E.O."/>
            <person name="Salzberg L.I."/>
            <person name="Wolfe K.H."/>
            <person name="McGowan J."/>
            <person name="Fitzpatrick D.A."/>
            <person name="Matlin K."/>
        </authorList>
    </citation>
    <scope>NUCLEOTIDE SEQUENCE</scope>
    <source>
        <strain evidence="14">81-436-3</strain>
        <strain evidence="13">83-405-1</strain>
    </source>
</reference>
<dbReference type="PANTHER" id="PTHR43448:SF2">
    <property type="entry name" value="PROTOHEME IX FARNESYLTRANSFERASE, MITOCHONDRIAL"/>
    <property type="match status" value="1"/>
</dbReference>
<evidence type="ECO:0000256" key="2">
    <source>
        <dbReference type="ARBA" id="ARBA00016335"/>
    </source>
</evidence>
<dbReference type="HAMAP" id="MF_00154">
    <property type="entry name" value="CyoE_CtaB"/>
    <property type="match status" value="1"/>
</dbReference>
<evidence type="ECO:0000256" key="6">
    <source>
        <dbReference type="ARBA" id="ARBA00022989"/>
    </source>
</evidence>
<dbReference type="InterPro" id="IPR006369">
    <property type="entry name" value="Protohaem_IX_farnesylTrfase"/>
</dbReference>